<feature type="domain" description="HTH HARE-type" evidence="2">
    <location>
        <begin position="1"/>
        <end position="78"/>
    </location>
</feature>
<keyword evidence="4" id="KW-1185">Reference proteome</keyword>
<accession>A0ABY3YJ69</accession>
<dbReference type="PROSITE" id="PS51913">
    <property type="entry name" value="HTH_HARE"/>
    <property type="match status" value="1"/>
</dbReference>
<organism evidence="3 4">
    <name type="scientific">Zhouia spongiae</name>
    <dbReference type="NCBI Taxonomy" id="2202721"/>
    <lineage>
        <taxon>Bacteria</taxon>
        <taxon>Pseudomonadati</taxon>
        <taxon>Bacteroidota</taxon>
        <taxon>Flavobacteriia</taxon>
        <taxon>Flavobacteriales</taxon>
        <taxon>Flavobacteriaceae</taxon>
        <taxon>Zhouia</taxon>
    </lineage>
</organism>
<protein>
    <submittedName>
        <fullName evidence="3">HTH domain-containing protein</fullName>
    </submittedName>
</protein>
<evidence type="ECO:0000256" key="1">
    <source>
        <dbReference type="ARBA" id="ARBA00023163"/>
    </source>
</evidence>
<dbReference type="Pfam" id="PF05066">
    <property type="entry name" value="HARE-HTH"/>
    <property type="match status" value="1"/>
</dbReference>
<evidence type="ECO:0000313" key="4">
    <source>
        <dbReference type="Proteomes" id="UP000829476"/>
    </source>
</evidence>
<reference evidence="3 4" key="1">
    <citation type="journal article" date="2018" name="Int. J. Syst. Evol. Microbiol.">
        <title>Zhouia spongiae sp. nov., isolated from a marine sponge.</title>
        <authorList>
            <person name="Zhuang L."/>
            <person name="Lin B."/>
            <person name="Qin F."/>
            <person name="Luo L."/>
        </authorList>
    </citation>
    <scope>NUCLEOTIDE SEQUENCE [LARGE SCALE GENOMIC DNA]</scope>
    <source>
        <strain evidence="3 4">HN-Y44</strain>
    </source>
</reference>
<dbReference type="Proteomes" id="UP000829476">
    <property type="component" value="Chromosome"/>
</dbReference>
<proteinExistence type="predicted"/>
<evidence type="ECO:0000259" key="2">
    <source>
        <dbReference type="PROSITE" id="PS51913"/>
    </source>
</evidence>
<sequence length="313" mass="36394">MTFHKLAELVLKDSEIPLTISEIWEIAVNKGLDSKLNSKGKTPNATLGARLHVIARDNPKGIFKTVGRRPKRFYLSSKEYNIDFSEYEAGKTEEETKIITKNKSNYKYTERDLHHFLAHFAFYSLKSFTKTISHSKSEKKKFGEWVHPDMVGCEFPIDEWDDSVLKLSSSIGNTSIVLQSFEIKKELNLSTLREKFFQAVSNSSWANESYLVSAEISEDEEFRLELERLSSAFGIGVIHLDIFEPNNSKVILLPEYRENLDWETLNKLVQMNPDFKNFIKRIEIDLKSHEIRKEMYDKILEDEKLIKLIKNIS</sequence>
<name>A0ABY3YJ69_9FLAO</name>
<keyword evidence="1" id="KW-0804">Transcription</keyword>
<dbReference type="EMBL" id="CP094326">
    <property type="protein sequence ID" value="UNY97748.1"/>
    <property type="molecule type" value="Genomic_DNA"/>
</dbReference>
<gene>
    <name evidence="3" type="ORF">MQE36_11700</name>
</gene>
<evidence type="ECO:0000313" key="3">
    <source>
        <dbReference type="EMBL" id="UNY97748.1"/>
    </source>
</evidence>
<dbReference type="RefSeq" id="WP_242936159.1">
    <property type="nucleotide sequence ID" value="NZ_CP094326.1"/>
</dbReference>
<dbReference type="InterPro" id="IPR007759">
    <property type="entry name" value="Asxl_HARE-HTH"/>
</dbReference>